<protein>
    <recommendedName>
        <fullName evidence="9">Very short patch repair endonuclease</fullName>
    </recommendedName>
</protein>
<evidence type="ECO:0000313" key="7">
    <source>
        <dbReference type="EMBL" id="OHU54140.1"/>
    </source>
</evidence>
<gene>
    <name evidence="7" type="ORF">BKG82_17820</name>
</gene>
<evidence type="ECO:0000256" key="3">
    <source>
        <dbReference type="ARBA" id="ARBA00022763"/>
    </source>
</evidence>
<evidence type="ECO:0000256" key="1">
    <source>
        <dbReference type="ARBA" id="ARBA00022722"/>
    </source>
</evidence>
<name>A0A1S1LHF7_MYCCH</name>
<keyword evidence="1" id="KW-0540">Nuclease</keyword>
<dbReference type="NCBIfam" id="TIGR00632">
    <property type="entry name" value="vsr"/>
    <property type="match status" value="1"/>
</dbReference>
<organism evidence="7 8">
    <name type="scientific">Mycobacteroides chelonae</name>
    <name type="common">Mycobacterium chelonae</name>
    <dbReference type="NCBI Taxonomy" id="1774"/>
    <lineage>
        <taxon>Bacteria</taxon>
        <taxon>Bacillati</taxon>
        <taxon>Actinomycetota</taxon>
        <taxon>Actinomycetes</taxon>
        <taxon>Mycobacteriales</taxon>
        <taxon>Mycobacteriaceae</taxon>
        <taxon>Mycobacteroides</taxon>
    </lineage>
</organism>
<evidence type="ECO:0000313" key="8">
    <source>
        <dbReference type="Proteomes" id="UP000180043"/>
    </source>
</evidence>
<dbReference type="GO" id="GO:0016787">
    <property type="term" value="F:hydrolase activity"/>
    <property type="evidence" value="ECO:0007669"/>
    <property type="project" value="UniProtKB-KW"/>
</dbReference>
<dbReference type="Gene3D" id="3.40.960.10">
    <property type="entry name" value="VSR Endonuclease"/>
    <property type="match status" value="1"/>
</dbReference>
<dbReference type="EMBL" id="MLIQ01000017">
    <property type="protein sequence ID" value="OHU54140.1"/>
    <property type="molecule type" value="Genomic_DNA"/>
</dbReference>
<keyword evidence="2" id="KW-0255">Endonuclease</keyword>
<comment type="caution">
    <text evidence="7">The sequence shown here is derived from an EMBL/GenBank/DDBJ whole genome shotgun (WGS) entry which is preliminary data.</text>
</comment>
<dbReference type="RefSeq" id="WP_057970092.1">
    <property type="nucleotide sequence ID" value="NZ_MLII01000037.1"/>
</dbReference>
<dbReference type="GO" id="GO:0006298">
    <property type="term" value="P:mismatch repair"/>
    <property type="evidence" value="ECO:0007669"/>
    <property type="project" value="InterPro"/>
</dbReference>
<evidence type="ECO:0000256" key="4">
    <source>
        <dbReference type="ARBA" id="ARBA00022801"/>
    </source>
</evidence>
<evidence type="ECO:0000256" key="2">
    <source>
        <dbReference type="ARBA" id="ARBA00022759"/>
    </source>
</evidence>
<dbReference type="SUPFAM" id="SSF52980">
    <property type="entry name" value="Restriction endonuclease-like"/>
    <property type="match status" value="1"/>
</dbReference>
<dbReference type="InterPro" id="IPR011335">
    <property type="entry name" value="Restrct_endonuc-II-like"/>
</dbReference>
<evidence type="ECO:0008006" key="9">
    <source>
        <dbReference type="Google" id="ProtNLM"/>
    </source>
</evidence>
<evidence type="ECO:0000256" key="6">
    <source>
        <dbReference type="ARBA" id="ARBA00029466"/>
    </source>
</evidence>
<accession>A0A1S1LHF7</accession>
<dbReference type="InterPro" id="IPR004603">
    <property type="entry name" value="DNA_mismatch_endonuc_vsr"/>
</dbReference>
<evidence type="ECO:0000256" key="5">
    <source>
        <dbReference type="ARBA" id="ARBA00023204"/>
    </source>
</evidence>
<dbReference type="Pfam" id="PF03852">
    <property type="entry name" value="Vsr"/>
    <property type="match status" value="1"/>
</dbReference>
<sequence>MSKPSWASSPAVRNVMRANRARDTAPEIALRQALYARGLRYRVNARLIPESRMTVDIAFPRIRLAVEVHGCFWHGCPAHHRPATHNSSFWAAKIVGNIERDARKRDLLLASGWNLIVVWEHDDVATAVDEIAQWVRASEK</sequence>
<dbReference type="GO" id="GO:0004519">
    <property type="term" value="F:endonuclease activity"/>
    <property type="evidence" value="ECO:0007669"/>
    <property type="project" value="UniProtKB-KW"/>
</dbReference>
<proteinExistence type="inferred from homology"/>
<dbReference type="Proteomes" id="UP000180043">
    <property type="component" value="Unassembled WGS sequence"/>
</dbReference>
<keyword evidence="3" id="KW-0227">DNA damage</keyword>
<comment type="similarity">
    <text evidence="6">Belongs to the Vsr family.</text>
</comment>
<reference evidence="7 8" key="1">
    <citation type="submission" date="2016-10" db="EMBL/GenBank/DDBJ databases">
        <title>Evaluation of Human, Veterinary and Environmental Mycobacterium chelonae Isolates by Core Genome Phylogenomic Analysis, Targeted Gene Comparison, and Anti-microbial Susceptibility Patterns: A Tale of Mistaken Identities.</title>
        <authorList>
            <person name="Fogelson S.B."/>
            <person name="Camus A.C."/>
            <person name="Lorenz W."/>
            <person name="Vasireddy R."/>
            <person name="Vasireddy S."/>
            <person name="Smith T."/>
            <person name="Brown-Elliott B.A."/>
            <person name="Wallace R.J.Jr."/>
            <person name="Hasan N.A."/>
            <person name="Reischl U."/>
            <person name="Sanchez S."/>
        </authorList>
    </citation>
    <scope>NUCLEOTIDE SEQUENCE [LARGE SCALE GENOMIC DNA]</scope>
    <source>
        <strain evidence="7 8">15515</strain>
    </source>
</reference>
<keyword evidence="4" id="KW-0378">Hydrolase</keyword>
<dbReference type="AlphaFoldDB" id="A0A1S1LHF7"/>
<dbReference type="CDD" id="cd00221">
    <property type="entry name" value="Vsr"/>
    <property type="match status" value="1"/>
</dbReference>
<keyword evidence="5" id="KW-0234">DNA repair</keyword>